<dbReference type="STRING" id="1235802.C823_00435"/>
<protein>
    <submittedName>
        <fullName evidence="1">Uncharacterized protein</fullName>
    </submittedName>
</protein>
<dbReference type="EMBL" id="AQFT01000012">
    <property type="protein sequence ID" value="EMZ37369.1"/>
    <property type="molecule type" value="Genomic_DNA"/>
</dbReference>
<sequence>MEKSFSDIFKPGAYPQKTYISRNSNGTRYTYEERLKQSLLIEGYLTYIVGPSKIGKTVLCENVIGRENMVSMSGNDFSKEHNFWSGIGKKIGISITAKVSQETSAVSDSEQRSTIITKNYFNTKDRVIQYFNEYKKILVLDDFHYAPSETQYDIACQLKEVIRSGFKAVVISLPYRSDDAIRLNPDLTGRISIIEIEPWKKEELVRIANKGFSELHMTVEETFITKMAEESIHSPQLMQSICLNIGLLPEKIEEITEVTIEESCKFTCMNLPYKDVVRLLKAGPSTRGQQRLKYMLKDGSRHDIYGLILKILADNPPLIELKINELMDRIKNNTNDNIIKQKKVKDSLKNWQKMLEQQGSLYQVLEWKDDVIYILDNMFLFYIRWGLERV</sequence>
<dbReference type="Gene3D" id="3.40.50.300">
    <property type="entry name" value="P-loop containing nucleotide triphosphate hydrolases"/>
    <property type="match status" value="1"/>
</dbReference>
<dbReference type="AlphaFoldDB" id="N2BKM2"/>
<gene>
    <name evidence="1" type="ORF">C823_00435</name>
</gene>
<comment type="caution">
    <text evidence="1">The sequence shown here is derived from an EMBL/GenBank/DDBJ whole genome shotgun (WGS) entry which is preliminary data.</text>
</comment>
<keyword evidence="2" id="KW-1185">Reference proteome</keyword>
<organism evidence="1 2">
    <name type="scientific">Eubacterium plexicaudatum ASF492</name>
    <dbReference type="NCBI Taxonomy" id="1235802"/>
    <lineage>
        <taxon>Bacteria</taxon>
        <taxon>Bacillati</taxon>
        <taxon>Bacillota</taxon>
        <taxon>Clostridia</taxon>
        <taxon>Eubacteriales</taxon>
        <taxon>Eubacteriaceae</taxon>
        <taxon>Eubacterium</taxon>
    </lineage>
</organism>
<dbReference type="HOGENOM" id="CLU_699775_0_0_9"/>
<reference evidence="1 2" key="1">
    <citation type="journal article" date="2014" name="Genome Announc.">
        <title>Draft genome sequences of the altered schaedler flora, a defined bacterial community from gnotobiotic mice.</title>
        <authorList>
            <person name="Wannemuehler M.J."/>
            <person name="Overstreet A.M."/>
            <person name="Ward D.V."/>
            <person name="Phillips G.J."/>
        </authorList>
    </citation>
    <scope>NUCLEOTIDE SEQUENCE [LARGE SCALE GENOMIC DNA]</scope>
    <source>
        <strain evidence="1 2">ASF492</strain>
    </source>
</reference>
<evidence type="ECO:0000313" key="2">
    <source>
        <dbReference type="Proteomes" id="UP000012589"/>
    </source>
</evidence>
<evidence type="ECO:0000313" key="1">
    <source>
        <dbReference type="EMBL" id="EMZ37369.1"/>
    </source>
</evidence>
<accession>N2BKM2</accession>
<dbReference type="SUPFAM" id="SSF52540">
    <property type="entry name" value="P-loop containing nucleoside triphosphate hydrolases"/>
    <property type="match status" value="1"/>
</dbReference>
<dbReference type="Proteomes" id="UP000012589">
    <property type="component" value="Unassembled WGS sequence"/>
</dbReference>
<dbReference type="OrthoDB" id="2531964at2"/>
<proteinExistence type="predicted"/>
<name>N2BKM2_9FIRM</name>
<dbReference type="InterPro" id="IPR027417">
    <property type="entry name" value="P-loop_NTPase"/>
</dbReference>
<dbReference type="eggNOG" id="COG1474">
    <property type="taxonomic scope" value="Bacteria"/>
</dbReference>
<dbReference type="PATRIC" id="fig|1235802.3.peg.462"/>